<dbReference type="InterPro" id="IPR056861">
    <property type="entry name" value="HMCN1-like_VWA"/>
</dbReference>
<proteinExistence type="predicted"/>
<keyword evidence="2" id="KW-0964">Secreted</keyword>
<organism evidence="5 6">
    <name type="scientific">Sediminispirochaeta smaragdinae (strain DSM 11293 / JCM 15392 / SEBR 4228)</name>
    <name type="common">Spirochaeta smaragdinae</name>
    <dbReference type="NCBI Taxonomy" id="573413"/>
    <lineage>
        <taxon>Bacteria</taxon>
        <taxon>Pseudomonadati</taxon>
        <taxon>Spirochaetota</taxon>
        <taxon>Spirochaetia</taxon>
        <taxon>Spirochaetales</taxon>
        <taxon>Spirochaetaceae</taxon>
        <taxon>Sediminispirochaeta</taxon>
    </lineage>
</organism>
<dbReference type="eggNOG" id="COG2304">
    <property type="taxonomic scope" value="Bacteria"/>
</dbReference>
<dbReference type="AlphaFoldDB" id="E1RCJ0"/>
<evidence type="ECO:0000256" key="3">
    <source>
        <dbReference type="ARBA" id="ARBA00022729"/>
    </source>
</evidence>
<evidence type="ECO:0000313" key="5">
    <source>
        <dbReference type="EMBL" id="ADK80070.1"/>
    </source>
</evidence>
<comment type="subcellular location">
    <subcellularLocation>
        <location evidence="1">Secreted</location>
    </subcellularLocation>
</comment>
<evidence type="ECO:0000259" key="4">
    <source>
        <dbReference type="Pfam" id="PF25106"/>
    </source>
</evidence>
<sequence>MLALPLYAQESALTLTPDDLVIEQSLEGGYYLYIRAKKGIGSVLLTESTAHPDRRVDSYAFQNPNYHPANGNEMRMLDGKILDPAETSRYFLVDSTPEPHPQLGSAFRIFIPYVVQFGYEWSRNGRIQILDGSWFNIRTFSLPYADYEGSFVDNPFVVRVIQHPLPPPEPVEPEEEPDRSRYMKETLEAYEEISEKGEGEIIYGKGESDLIGDIKKLIDKAEGDSLDLVLCLDTTKSMENDIPHLKTSLIPMLKEVSGHFARFRFGLVLYRDYYEEYLTKTFPFQDDFSSLQRVLSGIRVFGGRDIPEAVYEALYAGIHEYPWSGDAKMIILVGDAPPHPMPRGRVTKELVYTDAEAAGIELNVIILPQ</sequence>
<keyword evidence="6" id="KW-1185">Reference proteome</keyword>
<dbReference type="GO" id="GO:0004674">
    <property type="term" value="F:protein serine/threonine kinase activity"/>
    <property type="evidence" value="ECO:0007669"/>
    <property type="project" value="TreeGrafter"/>
</dbReference>
<dbReference type="GO" id="GO:0005737">
    <property type="term" value="C:cytoplasm"/>
    <property type="evidence" value="ECO:0007669"/>
    <property type="project" value="TreeGrafter"/>
</dbReference>
<evidence type="ECO:0000256" key="2">
    <source>
        <dbReference type="ARBA" id="ARBA00022525"/>
    </source>
</evidence>
<dbReference type="InterPro" id="IPR036465">
    <property type="entry name" value="vWFA_dom_sf"/>
</dbReference>
<dbReference type="CDD" id="cd00198">
    <property type="entry name" value="vWFA"/>
    <property type="match status" value="1"/>
</dbReference>
<dbReference type="PANTHER" id="PTHR47763:SF1">
    <property type="entry name" value="DUF659 DOMAIN-CONTAINING PROTEIN"/>
    <property type="match status" value="1"/>
</dbReference>
<dbReference type="Pfam" id="PF25106">
    <property type="entry name" value="VWA_4"/>
    <property type="match status" value="1"/>
</dbReference>
<dbReference type="EMBL" id="CP002116">
    <property type="protein sequence ID" value="ADK80070.1"/>
    <property type="molecule type" value="Genomic_DNA"/>
</dbReference>
<gene>
    <name evidence="5" type="ordered locus">Spirs_0936</name>
</gene>
<feature type="domain" description="Hemicentin-1-like von Willebrand factor A" evidence="4">
    <location>
        <begin position="228"/>
        <end position="338"/>
    </location>
</feature>
<dbReference type="Gene3D" id="3.40.50.410">
    <property type="entry name" value="von Willebrand factor, type A domain"/>
    <property type="match status" value="1"/>
</dbReference>
<dbReference type="STRING" id="573413.Spirs_0936"/>
<protein>
    <recommendedName>
        <fullName evidence="4">Hemicentin-1-like von Willebrand factor A domain-containing protein</fullName>
    </recommendedName>
</protein>
<dbReference type="PANTHER" id="PTHR47763">
    <property type="entry name" value="ALPHA-PROTEIN KINASE VWKA"/>
    <property type="match status" value="1"/>
</dbReference>
<dbReference type="Proteomes" id="UP000002318">
    <property type="component" value="Chromosome"/>
</dbReference>
<evidence type="ECO:0000256" key="1">
    <source>
        <dbReference type="ARBA" id="ARBA00004613"/>
    </source>
</evidence>
<keyword evidence="3" id="KW-0732">Signal</keyword>
<dbReference type="HOGENOM" id="CLU_729450_0_0_12"/>
<name>E1RCJ0_SEDSS</name>
<dbReference type="InterPro" id="IPR052969">
    <property type="entry name" value="Thr-specific_kinase-like"/>
</dbReference>
<reference evidence="5 6" key="1">
    <citation type="journal article" date="2010" name="Stand. Genomic Sci.">
        <title>Complete genome sequence of Spirochaeta smaragdinae type strain (SEBR 4228).</title>
        <authorList>
            <person name="Mavromatis K."/>
            <person name="Yasawong M."/>
            <person name="Chertkov O."/>
            <person name="Lapidus A."/>
            <person name="Lucas S."/>
            <person name="Nolan M."/>
            <person name="Del Rio T.G."/>
            <person name="Tice H."/>
            <person name="Cheng J.F."/>
            <person name="Pitluck S."/>
            <person name="Liolios K."/>
            <person name="Ivanova N."/>
            <person name="Tapia R."/>
            <person name="Han C."/>
            <person name="Bruce D."/>
            <person name="Goodwin L."/>
            <person name="Pati A."/>
            <person name="Chen A."/>
            <person name="Palaniappan K."/>
            <person name="Land M."/>
            <person name="Hauser L."/>
            <person name="Chang Y.J."/>
            <person name="Jeffries C.D."/>
            <person name="Detter J.C."/>
            <person name="Rohde M."/>
            <person name="Brambilla E."/>
            <person name="Spring S."/>
            <person name="Goker M."/>
            <person name="Sikorski J."/>
            <person name="Woyke T."/>
            <person name="Bristow J."/>
            <person name="Eisen J.A."/>
            <person name="Markowitz V."/>
            <person name="Hugenholtz P."/>
            <person name="Klenk H.P."/>
            <person name="Kyrpides N.C."/>
        </authorList>
    </citation>
    <scope>NUCLEOTIDE SEQUENCE [LARGE SCALE GENOMIC DNA]</scope>
    <source>
        <strain evidence="6">DSM 11293 / JCM 15392 / SEBR 4228</strain>
    </source>
</reference>
<dbReference type="KEGG" id="ssm:Spirs_0936"/>
<dbReference type="SUPFAM" id="SSF53300">
    <property type="entry name" value="vWA-like"/>
    <property type="match status" value="1"/>
</dbReference>
<evidence type="ECO:0000313" key="6">
    <source>
        <dbReference type="Proteomes" id="UP000002318"/>
    </source>
</evidence>
<accession>E1RCJ0</accession>